<gene>
    <name evidence="1" type="ORF">PoB_003319100</name>
</gene>
<name>A0AAV4A637_9GAST</name>
<accession>A0AAV4A637</accession>
<dbReference type="AlphaFoldDB" id="A0AAV4A637"/>
<reference evidence="1 2" key="1">
    <citation type="journal article" date="2021" name="Elife">
        <title>Chloroplast acquisition without the gene transfer in kleptoplastic sea slugs, Plakobranchus ocellatus.</title>
        <authorList>
            <person name="Maeda T."/>
            <person name="Takahashi S."/>
            <person name="Yoshida T."/>
            <person name="Shimamura S."/>
            <person name="Takaki Y."/>
            <person name="Nagai Y."/>
            <person name="Toyoda A."/>
            <person name="Suzuki Y."/>
            <person name="Arimoto A."/>
            <person name="Ishii H."/>
            <person name="Satoh N."/>
            <person name="Nishiyama T."/>
            <person name="Hasebe M."/>
            <person name="Maruyama T."/>
            <person name="Minagawa J."/>
            <person name="Obokata J."/>
            <person name="Shigenobu S."/>
        </authorList>
    </citation>
    <scope>NUCLEOTIDE SEQUENCE [LARGE SCALE GENOMIC DNA]</scope>
</reference>
<protein>
    <submittedName>
        <fullName evidence="1">Transposon ty3-g Gag-Pol polyprotein</fullName>
    </submittedName>
</protein>
<organism evidence="1 2">
    <name type="scientific">Plakobranchus ocellatus</name>
    <dbReference type="NCBI Taxonomy" id="259542"/>
    <lineage>
        <taxon>Eukaryota</taxon>
        <taxon>Metazoa</taxon>
        <taxon>Spiralia</taxon>
        <taxon>Lophotrochozoa</taxon>
        <taxon>Mollusca</taxon>
        <taxon>Gastropoda</taxon>
        <taxon>Heterobranchia</taxon>
        <taxon>Euthyneura</taxon>
        <taxon>Panpulmonata</taxon>
        <taxon>Sacoglossa</taxon>
        <taxon>Placobranchoidea</taxon>
        <taxon>Plakobranchidae</taxon>
        <taxon>Plakobranchus</taxon>
    </lineage>
</organism>
<evidence type="ECO:0000313" key="2">
    <source>
        <dbReference type="Proteomes" id="UP000735302"/>
    </source>
</evidence>
<dbReference type="SUPFAM" id="SSF56672">
    <property type="entry name" value="DNA/RNA polymerases"/>
    <property type="match status" value="1"/>
</dbReference>
<evidence type="ECO:0000313" key="1">
    <source>
        <dbReference type="EMBL" id="GFO06686.1"/>
    </source>
</evidence>
<proteinExistence type="predicted"/>
<sequence>MKRREKILPLEKKNRSNRVCIDYRWLNKLTVFDFHPMIQPADVFQNMEKDRCFSNINLSKGCREIPALKIHPENGVCDDESAL</sequence>
<dbReference type="Gene3D" id="3.10.10.10">
    <property type="entry name" value="HIV Type 1 Reverse Transcriptase, subunit A, domain 1"/>
    <property type="match status" value="1"/>
</dbReference>
<keyword evidence="2" id="KW-1185">Reference proteome</keyword>
<dbReference type="Gene3D" id="3.30.70.270">
    <property type="match status" value="1"/>
</dbReference>
<comment type="caution">
    <text evidence="1">The sequence shown here is derived from an EMBL/GenBank/DDBJ whole genome shotgun (WGS) entry which is preliminary data.</text>
</comment>
<dbReference type="InterPro" id="IPR043502">
    <property type="entry name" value="DNA/RNA_pol_sf"/>
</dbReference>
<dbReference type="EMBL" id="BLXT01003782">
    <property type="protein sequence ID" value="GFO06686.1"/>
    <property type="molecule type" value="Genomic_DNA"/>
</dbReference>
<dbReference type="Proteomes" id="UP000735302">
    <property type="component" value="Unassembled WGS sequence"/>
</dbReference>
<dbReference type="InterPro" id="IPR043128">
    <property type="entry name" value="Rev_trsase/Diguanyl_cyclase"/>
</dbReference>